<organism evidence="1 2">
    <name type="scientific">Candidatus Accumulibacter phosphatis</name>
    <dbReference type="NCBI Taxonomy" id="327160"/>
    <lineage>
        <taxon>Bacteria</taxon>
        <taxon>Pseudomonadati</taxon>
        <taxon>Pseudomonadota</taxon>
        <taxon>Betaproteobacteria</taxon>
        <taxon>Candidatus Accumulibacter</taxon>
    </lineage>
</organism>
<dbReference type="AlphaFoldDB" id="A0A080LRW7"/>
<sequence>MMVTLRPFEGVFEADVQQAAVGQLRQGVVVGNIFGVCLGVAQAADVGEYPDVAFDLPVLVVHRGDRQPLRVGFTGLAAVAEFSLPEAGAGQFAPDRVVEHRVMVARLEDAGILADGFLAAVTGDFRKGVIDGDDAGAGVGDRHAVTRQFEHLRRLPQ</sequence>
<name>A0A080LRW7_9PROT</name>
<dbReference type="AntiFam" id="ANF00090">
    <property type="entry name" value="Shadow ORF (opposite yegE)"/>
</dbReference>
<evidence type="ECO:0000313" key="1">
    <source>
        <dbReference type="EMBL" id="KFB71008.1"/>
    </source>
</evidence>
<dbReference type="EMBL" id="JDVG02000611">
    <property type="protein sequence ID" value="KFB71008.1"/>
    <property type="molecule type" value="Genomic_DNA"/>
</dbReference>
<reference evidence="1 2" key="1">
    <citation type="submission" date="2014-02" db="EMBL/GenBank/DDBJ databases">
        <title>Expanding our view of genomic diversity in Candidatus Accumulibacter clades.</title>
        <authorList>
            <person name="Skennerton C.T."/>
            <person name="Barr J.J."/>
            <person name="Slater F.R."/>
            <person name="Bond P.L."/>
            <person name="Tyson G.W."/>
        </authorList>
    </citation>
    <scope>NUCLEOTIDE SEQUENCE [LARGE SCALE GENOMIC DNA]</scope>
    <source>
        <strain evidence="2">BA-91</strain>
    </source>
</reference>
<comment type="caution">
    <text evidence="1">The sequence shown here is derived from an EMBL/GenBank/DDBJ whole genome shotgun (WGS) entry which is preliminary data.</text>
</comment>
<protein>
    <submittedName>
        <fullName evidence="1">Uncharacterized protein</fullName>
    </submittedName>
</protein>
<proteinExistence type="predicted"/>
<gene>
    <name evidence="1" type="ORF">AW09_003876</name>
</gene>
<evidence type="ECO:0000313" key="2">
    <source>
        <dbReference type="Proteomes" id="UP000020077"/>
    </source>
</evidence>
<dbReference type="Proteomes" id="UP000020077">
    <property type="component" value="Unassembled WGS sequence"/>
</dbReference>
<accession>A0A080LRW7</accession>